<evidence type="ECO:0000313" key="2">
    <source>
        <dbReference type="EMBL" id="PTB77656.1"/>
    </source>
</evidence>
<feature type="compositionally biased region" description="Basic residues" evidence="1">
    <location>
        <begin position="255"/>
        <end position="268"/>
    </location>
</feature>
<dbReference type="AlphaFoldDB" id="A0A2T4C7W6"/>
<accession>A0A2T4C7W6</accession>
<feature type="region of interest" description="Disordered" evidence="1">
    <location>
        <begin position="71"/>
        <end position="133"/>
    </location>
</feature>
<name>A0A2T4C7W6_TRILO</name>
<dbReference type="EMBL" id="KZ679130">
    <property type="protein sequence ID" value="PTB77656.1"/>
    <property type="molecule type" value="Genomic_DNA"/>
</dbReference>
<keyword evidence="3" id="KW-1185">Reference proteome</keyword>
<sequence length="268" mass="30191">MGLLLDAARPSRRRRFCLDRRKEGARDQQLNSSEWRSLASFAMVGCVSGTAANMSSATTEDGMPWPRQFSPADAAAGAADGGGKGTGSVGEPHHGPTSCRLRRTTAEDSRGQQHVAHTVRKRKHRRPRPAAAASTYLSVDELPGQARPSQTIPHMQLQAHAPGASHLDTLPACYTNKQAVPAVRWRYEYACHRWSFKANMSERIATGPWKRGCWHQGRGDALRLAFRAIVGDWQKREQGAKRERARAWREERRGRVERRRREERKREP</sequence>
<feature type="region of interest" description="Disordered" evidence="1">
    <location>
        <begin position="235"/>
        <end position="268"/>
    </location>
</feature>
<feature type="compositionally biased region" description="Gly residues" evidence="1">
    <location>
        <begin position="79"/>
        <end position="88"/>
    </location>
</feature>
<gene>
    <name evidence="2" type="ORF">M440DRAFT_1218702</name>
</gene>
<evidence type="ECO:0000313" key="3">
    <source>
        <dbReference type="Proteomes" id="UP000240760"/>
    </source>
</evidence>
<evidence type="ECO:0000256" key="1">
    <source>
        <dbReference type="SAM" id="MobiDB-lite"/>
    </source>
</evidence>
<reference evidence="2 3" key="1">
    <citation type="submission" date="2016-07" db="EMBL/GenBank/DDBJ databases">
        <title>Multiple horizontal gene transfer events from other fungi enriched the ability of initially mycotrophic Trichoderma (Ascomycota) to feed on dead plant biomass.</title>
        <authorList>
            <consortium name="DOE Joint Genome Institute"/>
            <person name="Aerts A."/>
            <person name="Atanasova L."/>
            <person name="Chenthamara K."/>
            <person name="Zhang J."/>
            <person name="Grujic M."/>
            <person name="Henrissat B."/>
            <person name="Kuo A."/>
            <person name="Salamov A."/>
            <person name="Lipzen A."/>
            <person name="Labutti K."/>
            <person name="Barry K."/>
            <person name="Miao Y."/>
            <person name="Rahimi M.J."/>
            <person name="Shen Q."/>
            <person name="Grigoriev I.V."/>
            <person name="Kubicek C.P."/>
            <person name="Druzhinina I.S."/>
        </authorList>
    </citation>
    <scope>NUCLEOTIDE SEQUENCE [LARGE SCALE GENOMIC DNA]</scope>
    <source>
        <strain evidence="2 3">ATCC 18648</strain>
    </source>
</reference>
<feature type="compositionally biased region" description="Basic residues" evidence="1">
    <location>
        <begin position="117"/>
        <end position="128"/>
    </location>
</feature>
<feature type="compositionally biased region" description="Basic and acidic residues" evidence="1">
    <location>
        <begin position="235"/>
        <end position="254"/>
    </location>
</feature>
<protein>
    <submittedName>
        <fullName evidence="2">Uncharacterized protein</fullName>
    </submittedName>
</protein>
<dbReference type="Proteomes" id="UP000240760">
    <property type="component" value="Unassembled WGS sequence"/>
</dbReference>
<proteinExistence type="predicted"/>
<organism evidence="2 3">
    <name type="scientific">Trichoderma longibrachiatum ATCC 18648</name>
    <dbReference type="NCBI Taxonomy" id="983965"/>
    <lineage>
        <taxon>Eukaryota</taxon>
        <taxon>Fungi</taxon>
        <taxon>Dikarya</taxon>
        <taxon>Ascomycota</taxon>
        <taxon>Pezizomycotina</taxon>
        <taxon>Sordariomycetes</taxon>
        <taxon>Hypocreomycetidae</taxon>
        <taxon>Hypocreales</taxon>
        <taxon>Hypocreaceae</taxon>
        <taxon>Trichoderma</taxon>
    </lineage>
</organism>